<dbReference type="AlphaFoldDB" id="A0A6N7Y470"/>
<dbReference type="InterPro" id="IPR036162">
    <property type="entry name" value="Resolvase-like_N_sf"/>
</dbReference>
<sequence>MVIPVKKKVSIIPAQNIYNKGIKPELKVLRVAAYCRVSTKLEQQEGSYEAQIAYYTEKINSNPNWKLA</sequence>
<protein>
    <submittedName>
        <fullName evidence="1">Recombinase family protein</fullName>
    </submittedName>
</protein>
<reference evidence="1 2" key="1">
    <citation type="submission" date="2019-09" db="EMBL/GenBank/DDBJ databases">
        <title>In-depth cultivation of the pig gut microbiome towards novel bacterial diversity and tailored functional studies.</title>
        <authorList>
            <person name="Wylensek D."/>
            <person name="Hitch T.C.A."/>
            <person name="Clavel T."/>
        </authorList>
    </citation>
    <scope>NUCLEOTIDE SEQUENCE [LARGE SCALE GENOMIC DNA]</scope>
    <source>
        <strain evidence="1 2">WCA3-693-APC-4?</strain>
    </source>
</reference>
<evidence type="ECO:0000313" key="2">
    <source>
        <dbReference type="Proteomes" id="UP000469523"/>
    </source>
</evidence>
<keyword evidence="2" id="KW-1185">Reference proteome</keyword>
<dbReference type="Proteomes" id="UP000469523">
    <property type="component" value="Unassembled WGS sequence"/>
</dbReference>
<name>A0A6N7Y470_9FIRM</name>
<comment type="caution">
    <text evidence="1">The sequence shown here is derived from an EMBL/GenBank/DDBJ whole genome shotgun (WGS) entry which is preliminary data.</text>
</comment>
<accession>A0A6N7Y470</accession>
<gene>
    <name evidence="1" type="ORF">FYJ83_19080</name>
</gene>
<feature type="non-terminal residue" evidence="1">
    <location>
        <position position="68"/>
    </location>
</feature>
<dbReference type="GO" id="GO:0003677">
    <property type="term" value="F:DNA binding"/>
    <property type="evidence" value="ECO:0007669"/>
    <property type="project" value="InterPro"/>
</dbReference>
<proteinExistence type="predicted"/>
<dbReference type="GO" id="GO:0000150">
    <property type="term" value="F:DNA strand exchange activity"/>
    <property type="evidence" value="ECO:0007669"/>
    <property type="project" value="InterPro"/>
</dbReference>
<dbReference type="EMBL" id="VUNQ01000093">
    <property type="protein sequence ID" value="MSU03565.1"/>
    <property type="molecule type" value="Genomic_DNA"/>
</dbReference>
<dbReference type="Gene3D" id="3.40.50.1390">
    <property type="entry name" value="Resolvase, N-terminal catalytic domain"/>
    <property type="match status" value="1"/>
</dbReference>
<evidence type="ECO:0000313" key="1">
    <source>
        <dbReference type="EMBL" id="MSU03565.1"/>
    </source>
</evidence>
<organism evidence="1 2">
    <name type="scientific">Tissierella pigra</name>
    <dbReference type="NCBI Taxonomy" id="2607614"/>
    <lineage>
        <taxon>Bacteria</taxon>
        <taxon>Bacillati</taxon>
        <taxon>Bacillota</taxon>
        <taxon>Tissierellia</taxon>
        <taxon>Tissierellales</taxon>
        <taxon>Tissierellaceae</taxon>
        <taxon>Tissierella</taxon>
    </lineage>
</organism>